<evidence type="ECO:0000313" key="2">
    <source>
        <dbReference type="EMBL" id="BAL79478.1"/>
    </source>
</evidence>
<name>A0AAI8QF73_9BRAD</name>
<proteinExistence type="predicted"/>
<protein>
    <recommendedName>
        <fullName evidence="1">Serine aminopeptidase S33 domain-containing protein</fullName>
    </recommendedName>
</protein>
<keyword evidence="3" id="KW-1185">Reference proteome</keyword>
<dbReference type="Proteomes" id="UP000007886">
    <property type="component" value="Chromosome"/>
</dbReference>
<reference evidence="2 3" key="1">
    <citation type="journal article" date="2012" name="Microbes Environ.">
        <title>Complete genome sequence of Bradyrhizobium sp. S23321: insights into symbiosis evolution in soil oligotrophs.</title>
        <authorList>
            <person name="Okubo T."/>
            <person name="Tsukui T."/>
            <person name="Maita H."/>
            <person name="Okamoto S."/>
            <person name="Oshima K."/>
            <person name="Fujisawa T."/>
            <person name="Saito A."/>
            <person name="Futamata H."/>
            <person name="Hattori R."/>
            <person name="Shimomura Y."/>
            <person name="Haruta S."/>
            <person name="Morimoto S."/>
            <person name="Wang Y."/>
            <person name="Sakai Y."/>
            <person name="Hattori M."/>
            <person name="Aizawa S."/>
            <person name="Nagashima K.V.P."/>
            <person name="Masuda S."/>
            <person name="Hattori T."/>
            <person name="Yamashita A."/>
            <person name="Bao Z."/>
            <person name="Hayatsu M."/>
            <person name="Kajiya-Kanegae H."/>
            <person name="Yoshinaga I."/>
            <person name="Sakamoto K."/>
            <person name="Toyota K."/>
            <person name="Nakao M."/>
            <person name="Kohara M."/>
            <person name="Anda M."/>
            <person name="Niwa R."/>
            <person name="Jung-Hwan P."/>
            <person name="Sameshima-Saito R."/>
            <person name="Tokuda S."/>
            <person name="Yamamoto S."/>
            <person name="Yamamoto S."/>
            <person name="Yokoyama T."/>
            <person name="Akutsu T."/>
            <person name="Nakamura Y."/>
            <person name="Nakahira-Yanaka Y."/>
            <person name="Takada Hoshino Y."/>
            <person name="Hirakawa H."/>
            <person name="Mitsui H."/>
            <person name="Terasawa K."/>
            <person name="Itakura M."/>
            <person name="Sato S."/>
            <person name="Ikeda-Ohtsubo W."/>
            <person name="Sakakura N."/>
            <person name="Kaminuma E."/>
            <person name="Minamisawa K."/>
        </authorList>
    </citation>
    <scope>NUCLEOTIDE SEQUENCE [LARGE SCALE GENOMIC DNA]</scope>
    <source>
        <strain evidence="2 3">S23321</strain>
    </source>
</reference>
<feature type="domain" description="Serine aminopeptidase S33" evidence="1">
    <location>
        <begin position="48"/>
        <end position="156"/>
    </location>
</feature>
<dbReference type="InterPro" id="IPR053145">
    <property type="entry name" value="AB_hydrolase_Est10"/>
</dbReference>
<dbReference type="AlphaFoldDB" id="A0AAI8QF73"/>
<accession>A0AAI8QF73</accession>
<dbReference type="PANTHER" id="PTHR43265:SF1">
    <property type="entry name" value="ESTERASE ESTD"/>
    <property type="match status" value="1"/>
</dbReference>
<dbReference type="InterPro" id="IPR029058">
    <property type="entry name" value="AB_hydrolase_fold"/>
</dbReference>
<dbReference type="EMBL" id="AP012279">
    <property type="protein sequence ID" value="BAL79478.1"/>
    <property type="molecule type" value="Genomic_DNA"/>
</dbReference>
<dbReference type="RefSeq" id="WP_015688741.1">
    <property type="nucleotide sequence ID" value="NC_017082.1"/>
</dbReference>
<gene>
    <name evidence="2" type="ORF">S23_62900</name>
</gene>
<dbReference type="Pfam" id="PF12146">
    <property type="entry name" value="Hydrolase_4"/>
    <property type="match status" value="1"/>
</dbReference>
<dbReference type="GO" id="GO:0052689">
    <property type="term" value="F:carboxylic ester hydrolase activity"/>
    <property type="evidence" value="ECO:0007669"/>
    <property type="project" value="TreeGrafter"/>
</dbReference>
<sequence>MASVTHIVEKIAQFGREKGLVGIVADPAVPSNENRLAVVILNTGTIHRVGHHRMYVGMSRKLARTGITVLRFDFSGLGDSSPHLSDQPLLQSNLTDIEAALEWLQTTRGISRVVLIGLCSGADHAILYGFSDPRVVGLVLIDPYIPPTARYFFDYLSHRLRDVRNWRNFRLHKSKLLRRLFEHISRTLHLDGGPLHLEYHGLDPRASLEKAYEATAQAGVKFLVICTGQHHAPRQTYREQFIKAFSKVSFGDSLQLEFFQNADHTFSSIRSRSELDELVTSWCKNTPFERSTPLTPPIADVTALWSA</sequence>
<organism evidence="2 3">
    <name type="scientific">Bradyrhizobium cosmicum</name>
    <dbReference type="NCBI Taxonomy" id="1404864"/>
    <lineage>
        <taxon>Bacteria</taxon>
        <taxon>Pseudomonadati</taxon>
        <taxon>Pseudomonadota</taxon>
        <taxon>Alphaproteobacteria</taxon>
        <taxon>Hyphomicrobiales</taxon>
        <taxon>Nitrobacteraceae</taxon>
        <taxon>Bradyrhizobium</taxon>
    </lineage>
</organism>
<dbReference type="Gene3D" id="3.40.50.1820">
    <property type="entry name" value="alpha/beta hydrolase"/>
    <property type="match status" value="1"/>
</dbReference>
<dbReference type="KEGG" id="brs:S23_62900"/>
<dbReference type="PANTHER" id="PTHR43265">
    <property type="entry name" value="ESTERASE ESTD"/>
    <property type="match status" value="1"/>
</dbReference>
<evidence type="ECO:0000259" key="1">
    <source>
        <dbReference type="Pfam" id="PF12146"/>
    </source>
</evidence>
<evidence type="ECO:0000313" key="3">
    <source>
        <dbReference type="Proteomes" id="UP000007886"/>
    </source>
</evidence>
<dbReference type="InterPro" id="IPR022742">
    <property type="entry name" value="Hydrolase_4"/>
</dbReference>
<dbReference type="SUPFAM" id="SSF53474">
    <property type="entry name" value="alpha/beta-Hydrolases"/>
    <property type="match status" value="1"/>
</dbReference>